<organism evidence="1 2">
    <name type="scientific">Pyricularia oryzae</name>
    <name type="common">Rice blast fungus</name>
    <name type="synonym">Magnaporthe oryzae</name>
    <dbReference type="NCBI Taxonomy" id="318829"/>
    <lineage>
        <taxon>Eukaryota</taxon>
        <taxon>Fungi</taxon>
        <taxon>Dikarya</taxon>
        <taxon>Ascomycota</taxon>
        <taxon>Pezizomycotina</taxon>
        <taxon>Sordariomycetes</taxon>
        <taxon>Sordariomycetidae</taxon>
        <taxon>Magnaporthales</taxon>
        <taxon>Pyriculariaceae</taxon>
        <taxon>Pyricularia</taxon>
    </lineage>
</organism>
<protein>
    <submittedName>
        <fullName evidence="1">Uncharacterized protein</fullName>
    </submittedName>
</protein>
<dbReference type="AlphaFoldDB" id="A0A4P7NR41"/>
<name>A0A4P7NR41_PYROR</name>
<proteinExistence type="predicted"/>
<accession>A0A4P7NR41</accession>
<evidence type="ECO:0000313" key="2">
    <source>
        <dbReference type="Proteomes" id="UP000294847"/>
    </source>
</evidence>
<reference evidence="1 2" key="1">
    <citation type="journal article" date="2019" name="Mol. Biol. Evol.">
        <title>Blast fungal genomes show frequent chromosomal changes, gene gains and losses, and effector gene turnover.</title>
        <authorList>
            <person name="Gomez Luciano L.B."/>
            <person name="Jason Tsai I."/>
            <person name="Chuma I."/>
            <person name="Tosa Y."/>
            <person name="Chen Y.H."/>
            <person name="Li J.Y."/>
            <person name="Li M.Y."/>
            <person name="Jade Lu M.Y."/>
            <person name="Nakayashiki H."/>
            <person name="Li W.H."/>
        </authorList>
    </citation>
    <scope>NUCLEOTIDE SEQUENCE [LARGE SCALE GENOMIC DNA]</scope>
    <source>
        <strain evidence="1">MZ5-1-6</strain>
    </source>
</reference>
<dbReference type="EMBL" id="CP034209">
    <property type="protein sequence ID" value="QBZ64891.1"/>
    <property type="molecule type" value="Genomic_DNA"/>
</dbReference>
<sequence>MSDLVYLPSSDGSQLGDLACALPKNATAVSSEEPVTTDMGSVLGLDGLFSTFLDAAWSFAVTHCITIAEKRTIGVGGRGHGSAGMGKKKPSRKLTVAVAAHQA</sequence>
<gene>
    <name evidence="1" type="ORF">PoMZ_06592</name>
</gene>
<dbReference type="Proteomes" id="UP000294847">
    <property type="component" value="Chromosome 6"/>
</dbReference>
<evidence type="ECO:0000313" key="1">
    <source>
        <dbReference type="EMBL" id="QBZ64891.1"/>
    </source>
</evidence>